<keyword evidence="6 9" id="KW-0479">Metal-binding</keyword>
<dbReference type="SUPFAM" id="SSF51717">
    <property type="entry name" value="Dihydropteroate synthetase-like"/>
    <property type="match status" value="1"/>
</dbReference>
<protein>
    <recommendedName>
        <fullName evidence="4 9">Dihydropteroate synthase</fullName>
        <shortName evidence="9">DHPS</shortName>
        <ecNumber evidence="4 9">2.5.1.15</ecNumber>
    </recommendedName>
    <alternativeName>
        <fullName evidence="9">Dihydropteroate pyrophosphorylase</fullName>
    </alternativeName>
</protein>
<dbReference type="PROSITE" id="PS00792">
    <property type="entry name" value="DHPS_1"/>
    <property type="match status" value="1"/>
</dbReference>
<evidence type="ECO:0000256" key="4">
    <source>
        <dbReference type="ARBA" id="ARBA00012458"/>
    </source>
</evidence>
<evidence type="ECO:0000256" key="3">
    <source>
        <dbReference type="ARBA" id="ARBA00004763"/>
    </source>
</evidence>
<dbReference type="PROSITE" id="PS50972">
    <property type="entry name" value="PTERIN_BINDING"/>
    <property type="match status" value="1"/>
</dbReference>
<keyword evidence="7 9" id="KW-0460">Magnesium</keyword>
<comment type="pathway">
    <text evidence="3 9">Cofactor biosynthesis; tetrahydrofolate biosynthesis; 7,8-dihydrofolate from 2-amino-4-hydroxy-6-hydroxymethyl-7,8-dihydropteridine diphosphate and 4-aminobenzoate: step 1/2.</text>
</comment>
<evidence type="ECO:0000313" key="12">
    <source>
        <dbReference type="Proteomes" id="UP000236000"/>
    </source>
</evidence>
<comment type="cofactor">
    <cofactor evidence="2 9">
        <name>Mg(2+)</name>
        <dbReference type="ChEBI" id="CHEBI:18420"/>
    </cofactor>
</comment>
<dbReference type="InterPro" id="IPR006390">
    <property type="entry name" value="DHP_synth_dom"/>
</dbReference>
<dbReference type="EC" id="2.5.1.15" evidence="4 9"/>
<evidence type="ECO:0000256" key="6">
    <source>
        <dbReference type="ARBA" id="ARBA00022723"/>
    </source>
</evidence>
<gene>
    <name evidence="11" type="primary">folP</name>
    <name evidence="11" type="ORF">CXU22_04880</name>
</gene>
<evidence type="ECO:0000256" key="9">
    <source>
        <dbReference type="RuleBase" id="RU361205"/>
    </source>
</evidence>
<reference evidence="11 12" key="1">
    <citation type="journal article" date="2017" name="BMC Genomics">
        <title>Genome sequencing of 39 Akkermansia muciniphila isolates reveals its population structure, genomic and functional diverisity, and global distribution in mammalian gut microbiotas.</title>
        <authorList>
            <person name="Guo X."/>
            <person name="Li S."/>
            <person name="Zhang J."/>
            <person name="Wu F."/>
            <person name="Li X."/>
            <person name="Wu D."/>
            <person name="Zhang M."/>
            <person name="Ou Z."/>
            <person name="Jie Z."/>
            <person name="Yan Q."/>
            <person name="Li P."/>
            <person name="Yi J."/>
            <person name="Peng Y."/>
        </authorList>
    </citation>
    <scope>NUCLEOTIDE SEQUENCE [LARGE SCALE GENOMIC DNA]</scope>
    <source>
        <strain evidence="11 12">GP24</strain>
    </source>
</reference>
<comment type="catalytic activity">
    <reaction evidence="1">
        <text>(7,8-dihydropterin-6-yl)methyl diphosphate + 4-aminobenzoate = 7,8-dihydropteroate + diphosphate</text>
        <dbReference type="Rhea" id="RHEA:19949"/>
        <dbReference type="ChEBI" id="CHEBI:17836"/>
        <dbReference type="ChEBI" id="CHEBI:17839"/>
        <dbReference type="ChEBI" id="CHEBI:33019"/>
        <dbReference type="ChEBI" id="CHEBI:72950"/>
        <dbReference type="EC" id="2.5.1.15"/>
    </reaction>
</comment>
<dbReference type="UniPathway" id="UPA00077">
    <property type="reaction ID" value="UER00156"/>
</dbReference>
<dbReference type="RefSeq" id="WP_102713133.1">
    <property type="nucleotide sequence ID" value="NZ_PJKA01000009.1"/>
</dbReference>
<dbReference type="AlphaFoldDB" id="A0A2N8HEM3"/>
<dbReference type="PANTHER" id="PTHR20941:SF1">
    <property type="entry name" value="FOLIC ACID SYNTHESIS PROTEIN FOL1"/>
    <property type="match status" value="1"/>
</dbReference>
<sequence length="279" mass="30416">MNWLVRRDLLNVERGGVLMGIVNVTPDSFSDGGRFHTLERAVSHARELERQGALILDIGGESTRPGAAEVSVEEELDRVLPVVRELRPCTEAVISVDTRHAAVAEAVLEAGADVINDISGLREEGMAELCAAARCGVVVMHMQGTPETMQKAPSYGDVVREVRGYFEERYDFLLARGLAPEQICWDPGIGFGKTVEHNLALLSNMDKLQVADRPVLLGLSRKRMLGSILGGAEQGRAPLSTAVMTVWGHLHGASIHRVHDVEECARALRLVQAAEPFVR</sequence>
<dbReference type="OrthoDB" id="9811744at2"/>
<accession>A0A2N8HEM3</accession>
<organism evidence="11 12">
    <name type="scientific">Akkermansia muciniphila</name>
    <dbReference type="NCBI Taxonomy" id="239935"/>
    <lineage>
        <taxon>Bacteria</taxon>
        <taxon>Pseudomonadati</taxon>
        <taxon>Verrucomicrobiota</taxon>
        <taxon>Verrucomicrobiia</taxon>
        <taxon>Verrucomicrobiales</taxon>
        <taxon>Akkermansiaceae</taxon>
        <taxon>Akkermansia</taxon>
    </lineage>
</organism>
<dbReference type="Proteomes" id="UP000236000">
    <property type="component" value="Unassembled WGS sequence"/>
</dbReference>
<dbReference type="GO" id="GO:0046654">
    <property type="term" value="P:tetrahydrofolate biosynthetic process"/>
    <property type="evidence" value="ECO:0007669"/>
    <property type="project" value="UniProtKB-UniPathway"/>
</dbReference>
<evidence type="ECO:0000313" key="11">
    <source>
        <dbReference type="EMBL" id="PNC18490.1"/>
    </source>
</evidence>
<comment type="similarity">
    <text evidence="9">Belongs to the DHPS family.</text>
</comment>
<evidence type="ECO:0000256" key="5">
    <source>
        <dbReference type="ARBA" id="ARBA00022679"/>
    </source>
</evidence>
<evidence type="ECO:0000256" key="2">
    <source>
        <dbReference type="ARBA" id="ARBA00001946"/>
    </source>
</evidence>
<dbReference type="EMBL" id="PJKA01000009">
    <property type="protein sequence ID" value="PNC18490.1"/>
    <property type="molecule type" value="Genomic_DNA"/>
</dbReference>
<dbReference type="GO" id="GO:0005829">
    <property type="term" value="C:cytosol"/>
    <property type="evidence" value="ECO:0007669"/>
    <property type="project" value="TreeGrafter"/>
</dbReference>
<dbReference type="NCBIfam" id="TIGR01496">
    <property type="entry name" value="DHPS"/>
    <property type="match status" value="1"/>
</dbReference>
<dbReference type="GO" id="GO:0046656">
    <property type="term" value="P:folic acid biosynthetic process"/>
    <property type="evidence" value="ECO:0007669"/>
    <property type="project" value="UniProtKB-KW"/>
</dbReference>
<evidence type="ECO:0000259" key="10">
    <source>
        <dbReference type="PROSITE" id="PS50972"/>
    </source>
</evidence>
<dbReference type="PROSITE" id="PS00793">
    <property type="entry name" value="DHPS_2"/>
    <property type="match status" value="1"/>
</dbReference>
<dbReference type="InterPro" id="IPR011005">
    <property type="entry name" value="Dihydropteroate_synth-like_sf"/>
</dbReference>
<name>A0A2N8HEM3_9BACT</name>
<evidence type="ECO:0000256" key="1">
    <source>
        <dbReference type="ARBA" id="ARBA00000012"/>
    </source>
</evidence>
<dbReference type="Gene3D" id="3.20.20.20">
    <property type="entry name" value="Dihydropteroate synthase-like"/>
    <property type="match status" value="1"/>
</dbReference>
<dbReference type="InterPro" id="IPR000489">
    <property type="entry name" value="Pterin-binding_dom"/>
</dbReference>
<feature type="domain" description="Pterin-binding" evidence="10">
    <location>
        <begin position="16"/>
        <end position="269"/>
    </location>
</feature>
<dbReference type="Pfam" id="PF00809">
    <property type="entry name" value="Pterin_bind"/>
    <property type="match status" value="1"/>
</dbReference>
<evidence type="ECO:0000256" key="8">
    <source>
        <dbReference type="ARBA" id="ARBA00022909"/>
    </source>
</evidence>
<dbReference type="InterPro" id="IPR045031">
    <property type="entry name" value="DHP_synth-like"/>
</dbReference>
<comment type="caution">
    <text evidence="11">The sequence shown here is derived from an EMBL/GenBank/DDBJ whole genome shotgun (WGS) entry which is preliminary data.</text>
</comment>
<dbReference type="GO" id="GO:0004156">
    <property type="term" value="F:dihydropteroate synthase activity"/>
    <property type="evidence" value="ECO:0007669"/>
    <property type="project" value="UniProtKB-EC"/>
</dbReference>
<keyword evidence="5 9" id="KW-0808">Transferase</keyword>
<proteinExistence type="inferred from homology"/>
<keyword evidence="8 9" id="KW-0289">Folate biosynthesis</keyword>
<evidence type="ECO:0000256" key="7">
    <source>
        <dbReference type="ARBA" id="ARBA00022842"/>
    </source>
</evidence>
<dbReference type="PANTHER" id="PTHR20941">
    <property type="entry name" value="FOLATE SYNTHESIS PROTEINS"/>
    <property type="match status" value="1"/>
</dbReference>
<dbReference type="CDD" id="cd00739">
    <property type="entry name" value="DHPS"/>
    <property type="match status" value="1"/>
</dbReference>
<dbReference type="GO" id="GO:0046872">
    <property type="term" value="F:metal ion binding"/>
    <property type="evidence" value="ECO:0007669"/>
    <property type="project" value="UniProtKB-KW"/>
</dbReference>
<comment type="function">
    <text evidence="9">Catalyzes the condensation of para-aminobenzoate (pABA) with 6-hydroxymethyl-7,8-dihydropterin diphosphate (DHPt-PP) to form 7,8-dihydropteroate (H2Pte), the immediate precursor of folate derivatives.</text>
</comment>